<organism evidence="2 3">
    <name type="scientific">Punica granatum</name>
    <name type="common">Pomegranate</name>
    <dbReference type="NCBI Taxonomy" id="22663"/>
    <lineage>
        <taxon>Eukaryota</taxon>
        <taxon>Viridiplantae</taxon>
        <taxon>Streptophyta</taxon>
        <taxon>Embryophyta</taxon>
        <taxon>Tracheophyta</taxon>
        <taxon>Spermatophyta</taxon>
        <taxon>Magnoliopsida</taxon>
        <taxon>eudicotyledons</taxon>
        <taxon>Gunneridae</taxon>
        <taxon>Pentapetalae</taxon>
        <taxon>rosids</taxon>
        <taxon>malvids</taxon>
        <taxon>Myrtales</taxon>
        <taxon>Lythraceae</taxon>
        <taxon>Punica</taxon>
    </lineage>
</organism>
<proteinExistence type="predicted"/>
<evidence type="ECO:0000313" key="2">
    <source>
        <dbReference type="EMBL" id="PKI72785.1"/>
    </source>
</evidence>
<feature type="compositionally biased region" description="Polar residues" evidence="1">
    <location>
        <begin position="153"/>
        <end position="174"/>
    </location>
</feature>
<accession>A0A2I0KWD7</accession>
<dbReference type="AlphaFoldDB" id="A0A2I0KWD7"/>
<dbReference type="Proteomes" id="UP000233551">
    <property type="component" value="Unassembled WGS sequence"/>
</dbReference>
<feature type="region of interest" description="Disordered" evidence="1">
    <location>
        <begin position="136"/>
        <end position="210"/>
    </location>
</feature>
<protein>
    <submittedName>
        <fullName evidence="2">Uncharacterized protein</fullName>
    </submittedName>
</protein>
<dbReference type="EMBL" id="PGOL01000309">
    <property type="protein sequence ID" value="PKI72785.1"/>
    <property type="molecule type" value="Genomic_DNA"/>
</dbReference>
<reference evidence="2 3" key="1">
    <citation type="submission" date="2017-11" db="EMBL/GenBank/DDBJ databases">
        <title>De-novo sequencing of pomegranate (Punica granatum L.) genome.</title>
        <authorList>
            <person name="Akparov Z."/>
            <person name="Amiraslanov A."/>
            <person name="Hajiyeva S."/>
            <person name="Abbasov M."/>
            <person name="Kaur K."/>
            <person name="Hamwieh A."/>
            <person name="Solovyev V."/>
            <person name="Salamov A."/>
            <person name="Braich B."/>
            <person name="Kosarev P."/>
            <person name="Mahmoud A."/>
            <person name="Hajiyev E."/>
            <person name="Babayeva S."/>
            <person name="Izzatullayeva V."/>
            <person name="Mammadov A."/>
            <person name="Mammadov A."/>
            <person name="Sharifova S."/>
            <person name="Ojaghi J."/>
            <person name="Eynullazada K."/>
            <person name="Bayramov B."/>
            <person name="Abdulazimova A."/>
            <person name="Shahmuradov I."/>
        </authorList>
    </citation>
    <scope>NUCLEOTIDE SEQUENCE [LARGE SCALE GENOMIC DNA]</scope>
    <source>
        <strain evidence="3">cv. AG2017</strain>
        <tissue evidence="2">Leaf</tissue>
    </source>
</reference>
<comment type="caution">
    <text evidence="2">The sequence shown here is derived from an EMBL/GenBank/DDBJ whole genome shotgun (WGS) entry which is preliminary data.</text>
</comment>
<gene>
    <name evidence="2" type="ORF">CRG98_006814</name>
</gene>
<feature type="region of interest" description="Disordered" evidence="1">
    <location>
        <begin position="1"/>
        <end position="68"/>
    </location>
</feature>
<sequence>MASGDSFSRASVARPQEGGHSQAALHLGARMRAPMRRNSGFGDRRFRKTSPEHSTFPLDSGRVDSRGAHPEHGVAQAALAAVSLVLSRRRRDTQKREPPSSAAGVLPSARLHLLRSSPLSRARPIFLHCFQVQPVRPSSVHPRRPDQIRRLTRSVSPGNRPGTSGSRRTAQPFSFTARPRSLRPNIHSQRRPNSSPVRPDSHLGPAAQSTGNFFILQRSPSTFRTRWMLPNLDVRGKESGKRPWESRVCAPEFNLVGARMRAPKQTRLGSVHLPGDARRTHVRRSRHLPFYDPKVEGRQVTRV</sequence>
<name>A0A2I0KWD7_PUNGR</name>
<evidence type="ECO:0000256" key="1">
    <source>
        <dbReference type="SAM" id="MobiDB-lite"/>
    </source>
</evidence>
<keyword evidence="3" id="KW-1185">Reference proteome</keyword>
<evidence type="ECO:0000313" key="3">
    <source>
        <dbReference type="Proteomes" id="UP000233551"/>
    </source>
</evidence>